<protein>
    <recommendedName>
        <fullName evidence="3">SRP54-type proteins GTP-binding domain-containing protein</fullName>
    </recommendedName>
</protein>
<dbReference type="EMBL" id="JBGMDY010000004">
    <property type="protein sequence ID" value="KAL2335914.1"/>
    <property type="molecule type" value="Genomic_DNA"/>
</dbReference>
<evidence type="ECO:0000313" key="4">
    <source>
        <dbReference type="EMBL" id="KAL2335914.1"/>
    </source>
</evidence>
<organism evidence="4 5">
    <name type="scientific">Flemingia macrophylla</name>
    <dbReference type="NCBI Taxonomy" id="520843"/>
    <lineage>
        <taxon>Eukaryota</taxon>
        <taxon>Viridiplantae</taxon>
        <taxon>Streptophyta</taxon>
        <taxon>Embryophyta</taxon>
        <taxon>Tracheophyta</taxon>
        <taxon>Spermatophyta</taxon>
        <taxon>Magnoliopsida</taxon>
        <taxon>eudicotyledons</taxon>
        <taxon>Gunneridae</taxon>
        <taxon>Pentapetalae</taxon>
        <taxon>rosids</taxon>
        <taxon>fabids</taxon>
        <taxon>Fabales</taxon>
        <taxon>Fabaceae</taxon>
        <taxon>Papilionoideae</taxon>
        <taxon>50 kb inversion clade</taxon>
        <taxon>NPAAA clade</taxon>
        <taxon>indigoferoid/millettioid clade</taxon>
        <taxon>Phaseoleae</taxon>
        <taxon>Flemingia</taxon>
    </lineage>
</organism>
<dbReference type="Proteomes" id="UP001603857">
    <property type="component" value="Unassembled WGS sequence"/>
</dbReference>
<accession>A0ABD1MJH6</accession>
<keyword evidence="5" id="KW-1185">Reference proteome</keyword>
<gene>
    <name evidence="4" type="ORF">Fmac_010360</name>
</gene>
<comment type="caution">
    <text evidence="4">The sequence shown here is derived from an EMBL/GenBank/DDBJ whole genome shotgun (WGS) entry which is preliminary data.</text>
</comment>
<evidence type="ECO:0000256" key="1">
    <source>
        <dbReference type="ARBA" id="ARBA00022741"/>
    </source>
</evidence>
<evidence type="ECO:0000313" key="5">
    <source>
        <dbReference type="Proteomes" id="UP001603857"/>
    </source>
</evidence>
<proteinExistence type="predicted"/>
<evidence type="ECO:0000256" key="2">
    <source>
        <dbReference type="ARBA" id="ARBA00023134"/>
    </source>
</evidence>
<dbReference type="InterPro" id="IPR000897">
    <property type="entry name" value="SRP54_GTPase_dom"/>
</dbReference>
<dbReference type="Pfam" id="PF00448">
    <property type="entry name" value="SRP54"/>
    <property type="match status" value="1"/>
</dbReference>
<keyword evidence="1" id="KW-0547">Nucleotide-binding</keyword>
<name>A0ABD1MJH6_9FABA</name>
<dbReference type="PROSITE" id="PS00300">
    <property type="entry name" value="SRP54"/>
    <property type="match status" value="1"/>
</dbReference>
<sequence>MGEVELKLSTHQSVSVADELGIPIKLVSVGEGVEDLQLFDTEASVNVIFM</sequence>
<reference evidence="4 5" key="1">
    <citation type="submission" date="2024-08" db="EMBL/GenBank/DDBJ databases">
        <title>Insights into the chromosomal genome structure of Flemingia macrophylla.</title>
        <authorList>
            <person name="Ding Y."/>
            <person name="Zhao Y."/>
            <person name="Bi W."/>
            <person name="Wu M."/>
            <person name="Zhao G."/>
            <person name="Gong Y."/>
            <person name="Li W."/>
            <person name="Zhang P."/>
        </authorList>
    </citation>
    <scope>NUCLEOTIDE SEQUENCE [LARGE SCALE GENOMIC DNA]</scope>
    <source>
        <strain evidence="4">DYQJB</strain>
        <tissue evidence="4">Leaf</tissue>
    </source>
</reference>
<dbReference type="Gene3D" id="3.40.50.300">
    <property type="entry name" value="P-loop containing nucleotide triphosphate hydrolases"/>
    <property type="match status" value="1"/>
</dbReference>
<dbReference type="AlphaFoldDB" id="A0ABD1MJH6"/>
<dbReference type="GO" id="GO:0005525">
    <property type="term" value="F:GTP binding"/>
    <property type="evidence" value="ECO:0007669"/>
    <property type="project" value="UniProtKB-KW"/>
</dbReference>
<feature type="domain" description="SRP54-type proteins GTP-binding" evidence="3">
    <location>
        <begin position="23"/>
        <end position="36"/>
    </location>
</feature>
<keyword evidence="2" id="KW-0342">GTP-binding</keyword>
<evidence type="ECO:0000259" key="3">
    <source>
        <dbReference type="PROSITE" id="PS00300"/>
    </source>
</evidence>
<dbReference type="InterPro" id="IPR027417">
    <property type="entry name" value="P-loop_NTPase"/>
</dbReference>